<dbReference type="EMBL" id="JACBZR010000001">
    <property type="protein sequence ID" value="NYI80484.1"/>
    <property type="molecule type" value="Genomic_DNA"/>
</dbReference>
<name>A0A7Z0DSB6_9ACTN</name>
<protein>
    <recommendedName>
        <fullName evidence="2">Peptidoglycan binding-like domain-containing protein</fullName>
    </recommendedName>
</protein>
<dbReference type="RefSeq" id="WP_179660675.1">
    <property type="nucleotide sequence ID" value="NZ_JACBZR010000001.1"/>
</dbReference>
<dbReference type="InterPro" id="IPR002477">
    <property type="entry name" value="Peptidoglycan-bd-like"/>
</dbReference>
<feature type="domain" description="Peptidoglycan binding-like" evidence="2">
    <location>
        <begin position="82"/>
        <end position="149"/>
    </location>
</feature>
<keyword evidence="4" id="KW-1185">Reference proteome</keyword>
<dbReference type="SUPFAM" id="SSF47090">
    <property type="entry name" value="PGBD-like"/>
    <property type="match status" value="1"/>
</dbReference>
<evidence type="ECO:0000259" key="2">
    <source>
        <dbReference type="Pfam" id="PF01471"/>
    </source>
</evidence>
<comment type="caution">
    <text evidence="3">The sequence shown here is derived from an EMBL/GenBank/DDBJ whole genome shotgun (WGS) entry which is preliminary data.</text>
</comment>
<dbReference type="Gene3D" id="1.10.101.10">
    <property type="entry name" value="PGBD-like superfamily/PGBD"/>
    <property type="match status" value="1"/>
</dbReference>
<feature type="signal peptide" evidence="1">
    <location>
        <begin position="1"/>
        <end position="33"/>
    </location>
</feature>
<sequence>MRISRPRLRAYVATVGLLLAALPIGLAATPSQAASTGSCNTVSTRTLGLSAYPHDHGRIPLNGGSWDCWMGNGHGTTDGQKSAVKALQRNILTCYSSSTAAERIRDSGGDDGLYRSGMVSAMKAFQRYQLGFTGSDVDGVYGVKTRKAMRWAHHSARGVILVYPNGYLCTNPNRF</sequence>
<dbReference type="AlphaFoldDB" id="A0A7Z0DSB6"/>
<keyword evidence="1" id="KW-0732">Signal</keyword>
<organism evidence="3 4">
    <name type="scientific">Nocardioides panzhihuensis</name>
    <dbReference type="NCBI Taxonomy" id="860243"/>
    <lineage>
        <taxon>Bacteria</taxon>
        <taxon>Bacillati</taxon>
        <taxon>Actinomycetota</taxon>
        <taxon>Actinomycetes</taxon>
        <taxon>Propionibacteriales</taxon>
        <taxon>Nocardioidaceae</taxon>
        <taxon>Nocardioides</taxon>
    </lineage>
</organism>
<dbReference type="InterPro" id="IPR036365">
    <property type="entry name" value="PGBD-like_sf"/>
</dbReference>
<evidence type="ECO:0000313" key="3">
    <source>
        <dbReference type="EMBL" id="NYI80484.1"/>
    </source>
</evidence>
<dbReference type="InterPro" id="IPR036366">
    <property type="entry name" value="PGBDSf"/>
</dbReference>
<reference evidence="3 4" key="1">
    <citation type="submission" date="2020-07" db="EMBL/GenBank/DDBJ databases">
        <title>Sequencing the genomes of 1000 actinobacteria strains.</title>
        <authorList>
            <person name="Klenk H.-P."/>
        </authorList>
    </citation>
    <scope>NUCLEOTIDE SEQUENCE [LARGE SCALE GENOMIC DNA]</scope>
    <source>
        <strain evidence="3 4">DSM 26487</strain>
    </source>
</reference>
<evidence type="ECO:0000313" key="4">
    <source>
        <dbReference type="Proteomes" id="UP000564496"/>
    </source>
</evidence>
<dbReference type="Proteomes" id="UP000564496">
    <property type="component" value="Unassembled WGS sequence"/>
</dbReference>
<evidence type="ECO:0000256" key="1">
    <source>
        <dbReference type="SAM" id="SignalP"/>
    </source>
</evidence>
<gene>
    <name evidence="3" type="ORF">BJ988_005132</name>
</gene>
<feature type="chain" id="PRO_5031418459" description="Peptidoglycan binding-like domain-containing protein" evidence="1">
    <location>
        <begin position="34"/>
        <end position="175"/>
    </location>
</feature>
<accession>A0A7Z0DSB6</accession>
<dbReference type="Pfam" id="PF01471">
    <property type="entry name" value="PG_binding_1"/>
    <property type="match status" value="1"/>
</dbReference>
<proteinExistence type="predicted"/>